<sequence>MNIGKLLGWVIVILLLVQLVPYGKNHTNPPVTGEPSWDNDQTRELFFRACRDCHSNETFWPWYTNIAPASWLAQFDVEHGREKFNVSEWGRPGENEGDEAAEEVREGKMPPFFYLPAHPEASLQDSEKQQLIEGLIATFGEKEEHENKED</sequence>
<accession>B3EM86</accession>
<dbReference type="InterPro" id="IPR025992">
    <property type="entry name" value="Haem-bd"/>
</dbReference>
<feature type="domain" description="Haem-binding" evidence="1">
    <location>
        <begin position="11"/>
        <end position="139"/>
    </location>
</feature>
<dbReference type="OrthoDB" id="196738at2"/>
<dbReference type="SMART" id="SM01235">
    <property type="entry name" value="Haem_bd"/>
    <property type="match status" value="1"/>
</dbReference>
<organism evidence="2">
    <name type="scientific">Chlorobium phaeobacteroides (strain BS1)</name>
    <dbReference type="NCBI Taxonomy" id="331678"/>
    <lineage>
        <taxon>Bacteria</taxon>
        <taxon>Pseudomonadati</taxon>
        <taxon>Chlorobiota</taxon>
        <taxon>Chlorobiia</taxon>
        <taxon>Chlorobiales</taxon>
        <taxon>Chlorobiaceae</taxon>
        <taxon>Chlorobium/Pelodictyon group</taxon>
        <taxon>Chlorobium</taxon>
    </lineage>
</organism>
<dbReference type="STRING" id="331678.Cphamn1_0501"/>
<dbReference type="KEGG" id="cpb:Cphamn1_0501"/>
<reference evidence="2" key="1">
    <citation type="submission" date="2008-06" db="EMBL/GenBank/DDBJ databases">
        <title>Complete sequence of Chlorobium phaeobacteroides BS1.</title>
        <authorList>
            <consortium name="US DOE Joint Genome Institute"/>
            <person name="Lucas S."/>
            <person name="Copeland A."/>
            <person name="Lapidus A."/>
            <person name="Glavina del Rio T."/>
            <person name="Dalin E."/>
            <person name="Tice H."/>
            <person name="Bruce D."/>
            <person name="Goodwin L."/>
            <person name="Pitluck S."/>
            <person name="Schmutz J."/>
            <person name="Larimer F."/>
            <person name="Land M."/>
            <person name="Hauser L."/>
            <person name="Kyrpides N."/>
            <person name="Ovchinnikova G."/>
            <person name="Li T."/>
            <person name="Liu Z."/>
            <person name="Zhao F."/>
            <person name="Overmann J."/>
            <person name="Bryant D.A."/>
            <person name="Richardson P."/>
        </authorList>
    </citation>
    <scope>NUCLEOTIDE SEQUENCE [LARGE SCALE GENOMIC DNA]</scope>
    <source>
        <strain evidence="2">BS1</strain>
    </source>
</reference>
<dbReference type="HOGENOM" id="CLU_120447_0_0_10"/>
<dbReference type="Pfam" id="PF14376">
    <property type="entry name" value="Haem_bd"/>
    <property type="match status" value="1"/>
</dbReference>
<dbReference type="EMBL" id="CP001101">
    <property type="protein sequence ID" value="ACE03464.1"/>
    <property type="molecule type" value="Genomic_DNA"/>
</dbReference>
<proteinExistence type="predicted"/>
<protein>
    <submittedName>
        <fullName evidence="2">Cytochrome c, putative</fullName>
    </submittedName>
</protein>
<dbReference type="AlphaFoldDB" id="B3EM86"/>
<dbReference type="eggNOG" id="COG2010">
    <property type="taxonomic scope" value="Bacteria"/>
</dbReference>
<name>B3EM86_CHLPB</name>
<gene>
    <name evidence="2" type="ordered locus">Cphamn1_0501</name>
</gene>
<evidence type="ECO:0000313" key="2">
    <source>
        <dbReference type="EMBL" id="ACE03464.1"/>
    </source>
</evidence>
<evidence type="ECO:0000259" key="1">
    <source>
        <dbReference type="SMART" id="SM01235"/>
    </source>
</evidence>